<feature type="compositionally biased region" description="Acidic residues" evidence="15">
    <location>
        <begin position="877"/>
        <end position="905"/>
    </location>
</feature>
<feature type="transmembrane region" description="Helical" evidence="16">
    <location>
        <begin position="19"/>
        <end position="38"/>
    </location>
</feature>
<dbReference type="InterPro" id="IPR050206">
    <property type="entry name" value="FtsK/SpoIIIE/SftA"/>
</dbReference>
<protein>
    <submittedName>
        <fullName evidence="18">DNA translocase FtsK</fullName>
    </submittedName>
</protein>
<feature type="region of interest" description="Disordered" evidence="15">
    <location>
        <begin position="218"/>
        <end position="345"/>
    </location>
</feature>
<evidence type="ECO:0000256" key="2">
    <source>
        <dbReference type="ARBA" id="ARBA00006474"/>
    </source>
</evidence>
<dbReference type="PROSITE" id="PS50901">
    <property type="entry name" value="FTSK"/>
    <property type="match status" value="1"/>
</dbReference>
<evidence type="ECO:0000256" key="1">
    <source>
        <dbReference type="ARBA" id="ARBA00004651"/>
    </source>
</evidence>
<evidence type="ECO:0000256" key="10">
    <source>
        <dbReference type="ARBA" id="ARBA00023125"/>
    </source>
</evidence>
<dbReference type="InterPro" id="IPR025199">
    <property type="entry name" value="FtsK_4TM"/>
</dbReference>
<feature type="compositionally biased region" description="Basic and acidic residues" evidence="15">
    <location>
        <begin position="317"/>
        <end position="331"/>
    </location>
</feature>
<evidence type="ECO:0000256" key="11">
    <source>
        <dbReference type="ARBA" id="ARBA00023136"/>
    </source>
</evidence>
<feature type="compositionally biased region" description="Acidic residues" evidence="15">
    <location>
        <begin position="274"/>
        <end position="297"/>
    </location>
</feature>
<reference evidence="18 19" key="1">
    <citation type="submission" date="2019-02" db="EMBL/GenBank/DDBJ databases">
        <title>Deep-cultivation of Planctomycetes and their phenomic and genomic characterization uncovers novel biology.</title>
        <authorList>
            <person name="Wiegand S."/>
            <person name="Jogler M."/>
            <person name="Boedeker C."/>
            <person name="Pinto D."/>
            <person name="Vollmers J."/>
            <person name="Rivas-Marin E."/>
            <person name="Kohn T."/>
            <person name="Peeters S.H."/>
            <person name="Heuer A."/>
            <person name="Rast P."/>
            <person name="Oberbeckmann S."/>
            <person name="Bunk B."/>
            <person name="Jeske O."/>
            <person name="Meyerdierks A."/>
            <person name="Storesund J.E."/>
            <person name="Kallscheuer N."/>
            <person name="Luecker S."/>
            <person name="Lage O.M."/>
            <person name="Pohl T."/>
            <person name="Merkel B.J."/>
            <person name="Hornburger P."/>
            <person name="Mueller R.-W."/>
            <person name="Bruemmer F."/>
            <person name="Labrenz M."/>
            <person name="Spormann A.M."/>
            <person name="Op den Camp H."/>
            <person name="Overmann J."/>
            <person name="Amann R."/>
            <person name="Jetten M.S.M."/>
            <person name="Mascher T."/>
            <person name="Medema M.H."/>
            <person name="Devos D.P."/>
            <person name="Kaster A.-K."/>
            <person name="Ovreas L."/>
            <person name="Rohde M."/>
            <person name="Galperin M.Y."/>
            <person name="Jogler C."/>
        </authorList>
    </citation>
    <scope>NUCLEOTIDE SEQUENCE [LARGE SCALE GENOMIC DNA]</scope>
    <source>
        <strain evidence="18 19">EC9</strain>
    </source>
</reference>
<keyword evidence="3" id="KW-1003">Cell membrane</keyword>
<dbReference type="InterPro" id="IPR002543">
    <property type="entry name" value="FtsK_dom"/>
</dbReference>
<evidence type="ECO:0000256" key="12">
    <source>
        <dbReference type="ARBA" id="ARBA00023306"/>
    </source>
</evidence>
<accession>A0A517M2R4</accession>
<dbReference type="KEGG" id="ruv:EC9_33620"/>
<evidence type="ECO:0000256" key="8">
    <source>
        <dbReference type="ARBA" id="ARBA00022840"/>
    </source>
</evidence>
<keyword evidence="4" id="KW-0132">Cell division</keyword>
<dbReference type="Pfam" id="PF13491">
    <property type="entry name" value="FtsK_4TM"/>
    <property type="match status" value="1"/>
</dbReference>
<feature type="binding site" evidence="14">
    <location>
        <begin position="512"/>
        <end position="519"/>
    </location>
    <ligand>
        <name>ATP</name>
        <dbReference type="ChEBI" id="CHEBI:30616"/>
    </ligand>
</feature>
<feature type="region of interest" description="Disordered" evidence="15">
    <location>
        <begin position="852"/>
        <end position="905"/>
    </location>
</feature>
<dbReference type="Gene3D" id="3.30.980.40">
    <property type="match status" value="1"/>
</dbReference>
<evidence type="ECO:0000256" key="14">
    <source>
        <dbReference type="PROSITE-ProRule" id="PRU00289"/>
    </source>
</evidence>
<evidence type="ECO:0000313" key="19">
    <source>
        <dbReference type="Proteomes" id="UP000319557"/>
    </source>
</evidence>
<evidence type="ECO:0000256" key="15">
    <source>
        <dbReference type="SAM" id="MobiDB-lite"/>
    </source>
</evidence>
<dbReference type="Proteomes" id="UP000319557">
    <property type="component" value="Chromosome"/>
</dbReference>
<dbReference type="Gene3D" id="3.40.50.300">
    <property type="entry name" value="P-loop containing nucleotide triphosphate hydrolases"/>
    <property type="match status" value="1"/>
</dbReference>
<dbReference type="InterPro" id="IPR027417">
    <property type="entry name" value="P-loop_NTPase"/>
</dbReference>
<evidence type="ECO:0000256" key="16">
    <source>
        <dbReference type="SAM" id="Phobius"/>
    </source>
</evidence>
<feature type="compositionally biased region" description="Acidic residues" evidence="15">
    <location>
        <begin position="227"/>
        <end position="243"/>
    </location>
</feature>
<dbReference type="GO" id="GO:0005886">
    <property type="term" value="C:plasma membrane"/>
    <property type="evidence" value="ECO:0007669"/>
    <property type="project" value="UniProtKB-SubCell"/>
</dbReference>
<keyword evidence="5 16" id="KW-0812">Transmembrane</keyword>
<name>A0A517M2R4_9BACT</name>
<dbReference type="InterPro" id="IPR036390">
    <property type="entry name" value="WH_DNA-bd_sf"/>
</dbReference>
<dbReference type="InterPro" id="IPR003593">
    <property type="entry name" value="AAA+_ATPase"/>
</dbReference>
<evidence type="ECO:0000256" key="13">
    <source>
        <dbReference type="ARBA" id="ARBA00025923"/>
    </source>
</evidence>
<evidence type="ECO:0000256" key="4">
    <source>
        <dbReference type="ARBA" id="ARBA00022618"/>
    </source>
</evidence>
<dbReference type="Pfam" id="PF17854">
    <property type="entry name" value="FtsK_alpha"/>
    <property type="match status" value="1"/>
</dbReference>
<feature type="domain" description="FtsK" evidence="17">
    <location>
        <begin position="495"/>
        <end position="700"/>
    </location>
</feature>
<keyword evidence="9 16" id="KW-1133">Transmembrane helix</keyword>
<organism evidence="18 19">
    <name type="scientific">Rosistilla ulvae</name>
    <dbReference type="NCBI Taxonomy" id="1930277"/>
    <lineage>
        <taxon>Bacteria</taxon>
        <taxon>Pseudomonadati</taxon>
        <taxon>Planctomycetota</taxon>
        <taxon>Planctomycetia</taxon>
        <taxon>Pirellulales</taxon>
        <taxon>Pirellulaceae</taxon>
        <taxon>Rosistilla</taxon>
    </lineage>
</organism>
<evidence type="ECO:0000256" key="7">
    <source>
        <dbReference type="ARBA" id="ARBA00022829"/>
    </source>
</evidence>
<sequence length="905" mass="98532">MAQPAAAPEEAPRSIRRDVAAIAIAALTTILAVSLFTFDPADPVEPPVWPLCSLYTPDALVFPENGRITNACGYWGAILAGSLLTGAGIGACLIVSVLGGTAISVLWKGGVSAPMMRSLGWTLVLLSLTTGASLSEMDLANMPLVGAGGYLGAMTSTWLRMHFASAGAWILTFTCLMFGMLMATDYILVYATSKVASTSAKTSVAGLRQVGKILPKKSLHAGHTQSDLDDSSYLDGDDADEPQPEPSVRIRGRKPETLKAAADVDAEHETSAGTEDEGAAAESEVSEEAVEAAEEPAAEPQTRELVVEDENVTLRLDPPHEEEPEQHELKVKTKQNRKPNTESLNDSMREQLPEGADDYLLPAVTLLDESDDICYDDQLVEVRRKARLLEQAFADFNLNVRVKEIETGPVIAQYEVELEKGLRLNKITGLADDLAIALRVPTVRIVAPIPGKNTVGVEVPNDTRQTVRLREVIEECSGSANKMNIPVFLGKDVSGNPLTVDLAKMPHLLIAGRTGTGKSVCLNSIITSILMTRRPDEVRMLMIDPKMVELSGYGRLPHLMHPVVTDMKKAEAILAWAVDKMEERYSLLAKVGVRHINGYNQLGREELERRFQPENEEEAANIPDHLPFIVIVADEMADLMMTSGKDAETHIIRLAQKSRAVGIHLILATQKPTVDVITGLIKSNLPARLSFQVASSSDSRVVLDANGADKLLGNGDMLFLWPGTSTMIRGQGTYLSDEEIDRVVDQCSMTEQNFVGELMNLKVKDEEGAAGGDEPTAALRRRDDLYESAIEVVLNEGRGSLSLLQRALGIGYGRAARMIDFMAEDGIVGQYNGAQAREVIITASQWEAMKNGAEQPVEPAKPAKSKPKRPRIAAPEPEWDDDEEAELEEEDVMEYDEQPEESWET</sequence>
<evidence type="ECO:0000256" key="3">
    <source>
        <dbReference type="ARBA" id="ARBA00022475"/>
    </source>
</evidence>
<dbReference type="Gene3D" id="1.10.10.10">
    <property type="entry name" value="Winged helix-like DNA-binding domain superfamily/Winged helix DNA-binding domain"/>
    <property type="match status" value="1"/>
</dbReference>
<dbReference type="Pfam" id="PF01580">
    <property type="entry name" value="FtsK_SpoIIIE"/>
    <property type="match status" value="1"/>
</dbReference>
<proteinExistence type="inferred from homology"/>
<feature type="transmembrane region" description="Helical" evidence="16">
    <location>
        <begin position="74"/>
        <end position="107"/>
    </location>
</feature>
<dbReference type="RefSeq" id="WP_145346720.1">
    <property type="nucleotide sequence ID" value="NZ_CP036261.1"/>
</dbReference>
<dbReference type="AlphaFoldDB" id="A0A517M2R4"/>
<dbReference type="GO" id="GO:0005524">
    <property type="term" value="F:ATP binding"/>
    <property type="evidence" value="ECO:0007669"/>
    <property type="project" value="UniProtKB-UniRule"/>
</dbReference>
<keyword evidence="11 16" id="KW-0472">Membrane</keyword>
<keyword evidence="10" id="KW-0238">DNA-binding</keyword>
<keyword evidence="12" id="KW-0131">Cell cycle</keyword>
<dbReference type="SMART" id="SM00843">
    <property type="entry name" value="Ftsk_gamma"/>
    <property type="match status" value="1"/>
</dbReference>
<evidence type="ECO:0000259" key="17">
    <source>
        <dbReference type="PROSITE" id="PS50901"/>
    </source>
</evidence>
<evidence type="ECO:0000313" key="18">
    <source>
        <dbReference type="EMBL" id="QDS89165.1"/>
    </source>
</evidence>
<dbReference type="InterPro" id="IPR041027">
    <property type="entry name" value="FtsK_alpha"/>
</dbReference>
<dbReference type="Pfam" id="PF09397">
    <property type="entry name" value="FtsK_gamma"/>
    <property type="match status" value="1"/>
</dbReference>
<dbReference type="EMBL" id="CP036261">
    <property type="protein sequence ID" value="QDS89165.1"/>
    <property type="molecule type" value="Genomic_DNA"/>
</dbReference>
<dbReference type="SUPFAM" id="SSF52540">
    <property type="entry name" value="P-loop containing nucleoside triphosphate hydrolases"/>
    <property type="match status" value="1"/>
</dbReference>
<dbReference type="SUPFAM" id="SSF46785">
    <property type="entry name" value="Winged helix' DNA-binding domain"/>
    <property type="match status" value="1"/>
</dbReference>
<dbReference type="GO" id="GO:0003677">
    <property type="term" value="F:DNA binding"/>
    <property type="evidence" value="ECO:0007669"/>
    <property type="project" value="UniProtKB-KW"/>
</dbReference>
<evidence type="ECO:0000256" key="9">
    <source>
        <dbReference type="ARBA" id="ARBA00022989"/>
    </source>
</evidence>
<dbReference type="InterPro" id="IPR036388">
    <property type="entry name" value="WH-like_DNA-bd_sf"/>
</dbReference>
<dbReference type="PANTHER" id="PTHR22683">
    <property type="entry name" value="SPORULATION PROTEIN RELATED"/>
    <property type="match status" value="1"/>
</dbReference>
<dbReference type="InterPro" id="IPR018541">
    <property type="entry name" value="Ftsk_gamma"/>
</dbReference>
<dbReference type="SMART" id="SM00382">
    <property type="entry name" value="AAA"/>
    <property type="match status" value="1"/>
</dbReference>
<dbReference type="GO" id="GO:0051301">
    <property type="term" value="P:cell division"/>
    <property type="evidence" value="ECO:0007669"/>
    <property type="project" value="UniProtKB-KW"/>
</dbReference>
<comment type="similarity">
    <text evidence="2">Belongs to the FtsK/SpoIIIE/SftA family.</text>
</comment>
<dbReference type="OrthoDB" id="9807790at2"/>
<comment type="subunit">
    <text evidence="13">Homohexamer. Forms a ring that surrounds DNA.</text>
</comment>
<feature type="transmembrane region" description="Helical" evidence="16">
    <location>
        <begin position="166"/>
        <end position="189"/>
    </location>
</feature>
<keyword evidence="19" id="KW-1185">Reference proteome</keyword>
<comment type="subcellular location">
    <subcellularLocation>
        <location evidence="1">Cell membrane</location>
        <topology evidence="1">Multi-pass membrane protein</topology>
    </subcellularLocation>
</comment>
<gene>
    <name evidence="18" type="primary">ftsK</name>
    <name evidence="18" type="ORF">EC9_33620</name>
</gene>
<keyword evidence="8 14" id="KW-0067">ATP-binding</keyword>
<keyword evidence="7" id="KW-0159">Chromosome partition</keyword>
<dbReference type="PANTHER" id="PTHR22683:SF41">
    <property type="entry name" value="DNA TRANSLOCASE FTSK"/>
    <property type="match status" value="1"/>
</dbReference>
<evidence type="ECO:0000256" key="6">
    <source>
        <dbReference type="ARBA" id="ARBA00022741"/>
    </source>
</evidence>
<evidence type="ECO:0000256" key="5">
    <source>
        <dbReference type="ARBA" id="ARBA00022692"/>
    </source>
</evidence>
<keyword evidence="6 14" id="KW-0547">Nucleotide-binding</keyword>
<dbReference type="GO" id="GO:0007059">
    <property type="term" value="P:chromosome segregation"/>
    <property type="evidence" value="ECO:0007669"/>
    <property type="project" value="UniProtKB-KW"/>
</dbReference>